<dbReference type="InterPro" id="IPR014001">
    <property type="entry name" value="Helicase_ATP-bd"/>
</dbReference>
<protein>
    <submittedName>
        <fullName evidence="5">DEAD/DEAH box helicase domain-containing protein</fullName>
    </submittedName>
</protein>
<dbReference type="Pfam" id="PF00270">
    <property type="entry name" value="DEAD"/>
    <property type="match status" value="1"/>
</dbReference>
<dbReference type="Proteomes" id="UP000226079">
    <property type="component" value="Unassembled WGS sequence"/>
</dbReference>
<evidence type="ECO:0000259" key="3">
    <source>
        <dbReference type="PROSITE" id="PS51192"/>
    </source>
</evidence>
<dbReference type="GO" id="GO:0043138">
    <property type="term" value="F:3'-5' DNA helicase activity"/>
    <property type="evidence" value="ECO:0007669"/>
    <property type="project" value="TreeGrafter"/>
</dbReference>
<evidence type="ECO:0000313" key="6">
    <source>
        <dbReference type="Proteomes" id="UP000226079"/>
    </source>
</evidence>
<feature type="domain" description="Helicase ATP-binding" evidence="3">
    <location>
        <begin position="57"/>
        <end position="248"/>
    </location>
</feature>
<dbReference type="GO" id="GO:0003676">
    <property type="term" value="F:nucleic acid binding"/>
    <property type="evidence" value="ECO:0007669"/>
    <property type="project" value="InterPro"/>
</dbReference>
<dbReference type="InterPro" id="IPR055227">
    <property type="entry name" value="HRQ1_WHD"/>
</dbReference>
<dbReference type="RefSeq" id="WP_098461156.1">
    <property type="nucleotide sequence ID" value="NZ_PDJC01000001.1"/>
</dbReference>
<dbReference type="Pfam" id="PF22982">
    <property type="entry name" value="WHD_HRQ1"/>
    <property type="match status" value="1"/>
</dbReference>
<dbReference type="PANTHER" id="PTHR47957:SF3">
    <property type="entry name" value="ATP-DEPENDENT HELICASE HRQ1"/>
    <property type="match status" value="1"/>
</dbReference>
<evidence type="ECO:0000256" key="2">
    <source>
        <dbReference type="ARBA" id="ARBA00022840"/>
    </source>
</evidence>
<dbReference type="InterPro" id="IPR022307">
    <property type="entry name" value="Helicase_put_actinobac"/>
</dbReference>
<accession>A0A2A9CTH5</accession>
<dbReference type="GO" id="GO:0006289">
    <property type="term" value="P:nucleotide-excision repair"/>
    <property type="evidence" value="ECO:0007669"/>
    <property type="project" value="TreeGrafter"/>
</dbReference>
<keyword evidence="2" id="KW-0067">ATP-binding</keyword>
<dbReference type="PANTHER" id="PTHR47957">
    <property type="entry name" value="ATP-DEPENDENT HELICASE HRQ1"/>
    <property type="match status" value="1"/>
</dbReference>
<dbReference type="PROSITE" id="PS51192">
    <property type="entry name" value="HELICASE_ATP_BIND_1"/>
    <property type="match status" value="1"/>
</dbReference>
<dbReference type="InterPro" id="IPR001650">
    <property type="entry name" value="Helicase_C-like"/>
</dbReference>
<organism evidence="5 6">
    <name type="scientific">Propionicimonas paludicola</name>
    <dbReference type="NCBI Taxonomy" id="185243"/>
    <lineage>
        <taxon>Bacteria</taxon>
        <taxon>Bacillati</taxon>
        <taxon>Actinomycetota</taxon>
        <taxon>Actinomycetes</taxon>
        <taxon>Propionibacteriales</taxon>
        <taxon>Nocardioidaceae</taxon>
        <taxon>Propionicimonas</taxon>
    </lineage>
</organism>
<dbReference type="SUPFAM" id="SSF52540">
    <property type="entry name" value="P-loop containing nucleoside triphosphate hydrolases"/>
    <property type="match status" value="1"/>
</dbReference>
<dbReference type="Gene3D" id="3.40.50.300">
    <property type="entry name" value="P-loop containing nucleotide triphosphate hydrolases"/>
    <property type="match status" value="2"/>
</dbReference>
<dbReference type="SMART" id="SM00487">
    <property type="entry name" value="DEXDc"/>
    <property type="match status" value="1"/>
</dbReference>
<reference evidence="5 6" key="1">
    <citation type="submission" date="2017-10" db="EMBL/GenBank/DDBJ databases">
        <title>Sequencing the genomes of 1000 actinobacteria strains.</title>
        <authorList>
            <person name="Klenk H.-P."/>
        </authorList>
    </citation>
    <scope>NUCLEOTIDE SEQUENCE [LARGE SCALE GENOMIC DNA]</scope>
    <source>
        <strain evidence="5 6">DSM 15597</strain>
    </source>
</reference>
<dbReference type="GO" id="GO:0036297">
    <property type="term" value="P:interstrand cross-link repair"/>
    <property type="evidence" value="ECO:0007669"/>
    <property type="project" value="TreeGrafter"/>
</dbReference>
<dbReference type="InterPro" id="IPR027417">
    <property type="entry name" value="P-loop_NTPase"/>
</dbReference>
<sequence>MALPEWLEADPRIRHHHHRPATAGVTSDFPEWVDQEIRDAWARVGVTRLWRHQALAAEAAFSGRHVALATGTASGKTLAYLLPVLAATVSGRTGFATASGPLGIDRGHSALYLAPTKALAHDQLRVCRTLGLPGWQPVTLDGDSEAAERRFARDFGGLILSNPDMLHRAVLPNHQQWVRLLASLRYVVIDEAHRYRGVFGAQVSAVLRRLRRLANHYGADPVFISASATVSGAGELLTRLAGVEPVVEIATDDSARPSLDYLLWQPEEDPHHEAADLLARLVRDGKQTLAFTSSRVQAELVALRAQRKAGDISPIESYRGGYLAADRREIEAGLQSGSLRGVACTNALELGVDISGVDAVLTCGFPGTRSALWQQAGRAGRAGRDALGILIARPDPLDAYLCEHPELIFAEPVEQTILHPENPQVLGLHIAAAAAELPVSLADERYFGTTLSDLLDALTRAGHLRQRGARWYWTRPDRPVDAIDLRSMSGTSLAVVESATGRVIGQVDPAAGDRTVHVGAIYLHQGEQWLVTDYQPADGVALVSRTGEGYFTQPQGESTVSILSQLRSRDLGAGQVSFGTVELSSQVTGYLRRDEATGKVWDSLPLDLPQRVLRTQAVWYTLPGAALAGIAAADLPGAAHGAEHTAIGLLPAFAPCDRWDIGGLSTTWHPDTGELTVFVHDGHPGGAGFAERGYQVVEEWLGATVDRLRSCACADGCPACVVSPKCGNGNNPLNKAAAAQLLALLVG</sequence>
<dbReference type="PROSITE" id="PS51194">
    <property type="entry name" value="HELICASE_CTER"/>
    <property type="match status" value="1"/>
</dbReference>
<keyword evidence="1" id="KW-0547">Nucleotide-binding</keyword>
<dbReference type="SMART" id="SM00490">
    <property type="entry name" value="HELICc"/>
    <property type="match status" value="1"/>
</dbReference>
<keyword evidence="5" id="KW-0347">Helicase</keyword>
<keyword evidence="5" id="KW-0378">Hydrolase</keyword>
<dbReference type="CDD" id="cd17923">
    <property type="entry name" value="DEXHc_Hrq1-like"/>
    <property type="match status" value="1"/>
</dbReference>
<gene>
    <name evidence="5" type="ORF">ATK74_2327</name>
</gene>
<evidence type="ECO:0000256" key="1">
    <source>
        <dbReference type="ARBA" id="ARBA00022741"/>
    </source>
</evidence>
<dbReference type="AlphaFoldDB" id="A0A2A9CTH5"/>
<proteinExistence type="predicted"/>
<dbReference type="InterPro" id="IPR018973">
    <property type="entry name" value="MZB"/>
</dbReference>
<dbReference type="Pfam" id="PF09369">
    <property type="entry name" value="MZB"/>
    <property type="match status" value="1"/>
</dbReference>
<evidence type="ECO:0000259" key="4">
    <source>
        <dbReference type="PROSITE" id="PS51194"/>
    </source>
</evidence>
<dbReference type="Pfam" id="PF00271">
    <property type="entry name" value="Helicase_C"/>
    <property type="match status" value="1"/>
</dbReference>
<dbReference type="NCBIfam" id="TIGR03817">
    <property type="entry name" value="DECH_helic"/>
    <property type="match status" value="1"/>
</dbReference>
<dbReference type="EMBL" id="PDJC01000001">
    <property type="protein sequence ID" value="PFG17753.1"/>
    <property type="molecule type" value="Genomic_DNA"/>
</dbReference>
<comment type="caution">
    <text evidence="5">The sequence shown here is derived from an EMBL/GenBank/DDBJ whole genome shotgun (WGS) entry which is preliminary data.</text>
</comment>
<evidence type="ECO:0000313" key="5">
    <source>
        <dbReference type="EMBL" id="PFG17753.1"/>
    </source>
</evidence>
<feature type="domain" description="Helicase C-terminal" evidence="4">
    <location>
        <begin position="258"/>
        <end position="424"/>
    </location>
</feature>
<name>A0A2A9CTH5_9ACTN</name>
<dbReference type="OrthoDB" id="143059at2"/>
<dbReference type="GO" id="GO:0005524">
    <property type="term" value="F:ATP binding"/>
    <property type="evidence" value="ECO:0007669"/>
    <property type="project" value="UniProtKB-KW"/>
</dbReference>
<dbReference type="InterPro" id="IPR011545">
    <property type="entry name" value="DEAD/DEAH_box_helicase_dom"/>
</dbReference>
<dbReference type="CDD" id="cd18797">
    <property type="entry name" value="SF2_C_Hrq"/>
    <property type="match status" value="1"/>
</dbReference>
<keyword evidence="6" id="KW-1185">Reference proteome</keyword>